<feature type="region of interest" description="Disordered" evidence="1">
    <location>
        <begin position="1"/>
        <end position="30"/>
    </location>
</feature>
<dbReference type="OrthoDB" id="10536508at2759"/>
<gene>
    <name evidence="2" type="ORF">Micbo1qcDRAFT_169838</name>
</gene>
<evidence type="ECO:0000313" key="2">
    <source>
        <dbReference type="EMBL" id="KXJ84917.1"/>
    </source>
</evidence>
<proteinExistence type="predicted"/>
<dbReference type="InParanoid" id="A0A136IIV0"/>
<reference evidence="3" key="1">
    <citation type="submission" date="2016-02" db="EMBL/GenBank/DDBJ databases">
        <title>Draft genome sequence of Microdochium bolleyi, a fungal endophyte of beachgrass.</title>
        <authorList>
            <consortium name="DOE Joint Genome Institute"/>
            <person name="David A.S."/>
            <person name="May G."/>
            <person name="Haridas S."/>
            <person name="Lim J."/>
            <person name="Wang M."/>
            <person name="Labutti K."/>
            <person name="Lipzen A."/>
            <person name="Barry K."/>
            <person name="Grigoriev I.V."/>
        </authorList>
    </citation>
    <scope>NUCLEOTIDE SEQUENCE [LARGE SCALE GENOMIC DNA]</scope>
    <source>
        <strain evidence="3">J235TASD1</strain>
    </source>
</reference>
<evidence type="ECO:0000313" key="3">
    <source>
        <dbReference type="Proteomes" id="UP000070501"/>
    </source>
</evidence>
<dbReference type="AlphaFoldDB" id="A0A136IIV0"/>
<evidence type="ECO:0000256" key="1">
    <source>
        <dbReference type="SAM" id="MobiDB-lite"/>
    </source>
</evidence>
<name>A0A136IIV0_9PEZI</name>
<keyword evidence="3" id="KW-1185">Reference proteome</keyword>
<sequence length="78" mass="8431">MGKCGDRTTLSDGCSPVSPRPRCPTASARPRYGLVQPSTRICRNGRHSPDEILVTLKNGDAHECTALVDERRHAGITS</sequence>
<dbReference type="EMBL" id="KQ964312">
    <property type="protein sequence ID" value="KXJ84917.1"/>
    <property type="molecule type" value="Genomic_DNA"/>
</dbReference>
<protein>
    <submittedName>
        <fullName evidence="2">Uncharacterized protein</fullName>
    </submittedName>
</protein>
<accession>A0A136IIV0</accession>
<dbReference type="Proteomes" id="UP000070501">
    <property type="component" value="Unassembled WGS sequence"/>
</dbReference>
<feature type="non-terminal residue" evidence="2">
    <location>
        <position position="78"/>
    </location>
</feature>
<organism evidence="2 3">
    <name type="scientific">Microdochium bolleyi</name>
    <dbReference type="NCBI Taxonomy" id="196109"/>
    <lineage>
        <taxon>Eukaryota</taxon>
        <taxon>Fungi</taxon>
        <taxon>Dikarya</taxon>
        <taxon>Ascomycota</taxon>
        <taxon>Pezizomycotina</taxon>
        <taxon>Sordariomycetes</taxon>
        <taxon>Xylariomycetidae</taxon>
        <taxon>Xylariales</taxon>
        <taxon>Microdochiaceae</taxon>
        <taxon>Microdochium</taxon>
    </lineage>
</organism>